<dbReference type="EMBL" id="JAERRB010000013">
    <property type="protein sequence ID" value="MBL0744975.1"/>
    <property type="molecule type" value="Genomic_DNA"/>
</dbReference>
<evidence type="ECO:0000313" key="1">
    <source>
        <dbReference type="EMBL" id="MBL0744975.1"/>
    </source>
</evidence>
<accession>A0ABS1KZU6</accession>
<name>A0ABS1KZU6_9BACT</name>
<keyword evidence="2" id="KW-1185">Reference proteome</keyword>
<dbReference type="RefSeq" id="WP_202015065.1">
    <property type="nucleotide sequence ID" value="NZ_JAERRB010000013.1"/>
</dbReference>
<evidence type="ECO:0000313" key="2">
    <source>
        <dbReference type="Proteomes" id="UP000613030"/>
    </source>
</evidence>
<proteinExistence type="predicted"/>
<reference evidence="1 2" key="1">
    <citation type="submission" date="2021-01" db="EMBL/GenBank/DDBJ databases">
        <title>Chryseolinea sp. Jin1 Genome sequencing and assembly.</title>
        <authorList>
            <person name="Kim I."/>
        </authorList>
    </citation>
    <scope>NUCLEOTIDE SEQUENCE [LARGE SCALE GENOMIC DNA]</scope>
    <source>
        <strain evidence="1 2">Jin1</strain>
    </source>
</reference>
<sequence>MSDPKLTLEQAIKIRNDFSYLEGETVDSNGVETEINRIVVAPYYGKEFEAFNQAYTDSVDDELLATRLNPNAYLVFTFYEGINGVYAHESLFDTLKTLEIDIDLSQYGVRT</sequence>
<dbReference type="Proteomes" id="UP000613030">
    <property type="component" value="Unassembled WGS sequence"/>
</dbReference>
<gene>
    <name evidence="1" type="ORF">JI741_27340</name>
</gene>
<protein>
    <submittedName>
        <fullName evidence="1">Uncharacterized protein</fullName>
    </submittedName>
</protein>
<comment type="caution">
    <text evidence="1">The sequence shown here is derived from an EMBL/GenBank/DDBJ whole genome shotgun (WGS) entry which is preliminary data.</text>
</comment>
<organism evidence="1 2">
    <name type="scientific">Chryseolinea lacunae</name>
    <dbReference type="NCBI Taxonomy" id="2801331"/>
    <lineage>
        <taxon>Bacteria</taxon>
        <taxon>Pseudomonadati</taxon>
        <taxon>Bacteroidota</taxon>
        <taxon>Cytophagia</taxon>
        <taxon>Cytophagales</taxon>
        <taxon>Fulvivirgaceae</taxon>
        <taxon>Chryseolinea</taxon>
    </lineage>
</organism>